<dbReference type="Proteomes" id="UP001286313">
    <property type="component" value="Unassembled WGS sequence"/>
</dbReference>
<keyword evidence="3" id="KW-1185">Reference proteome</keyword>
<feature type="compositionally biased region" description="Low complexity" evidence="1">
    <location>
        <begin position="906"/>
        <end position="960"/>
    </location>
</feature>
<protein>
    <submittedName>
        <fullName evidence="2">Uncharacterized protein</fullName>
    </submittedName>
</protein>
<feature type="compositionally biased region" description="Low complexity" evidence="1">
    <location>
        <begin position="350"/>
        <end position="378"/>
    </location>
</feature>
<comment type="caution">
    <text evidence="2">The sequence shown here is derived from an EMBL/GenBank/DDBJ whole genome shotgun (WGS) entry which is preliminary data.</text>
</comment>
<feature type="region of interest" description="Disordered" evidence="1">
    <location>
        <begin position="75"/>
        <end position="139"/>
    </location>
</feature>
<feature type="compositionally biased region" description="Polar residues" evidence="1">
    <location>
        <begin position="423"/>
        <end position="435"/>
    </location>
</feature>
<feature type="compositionally biased region" description="Low complexity" evidence="1">
    <location>
        <begin position="200"/>
        <end position="212"/>
    </location>
</feature>
<accession>A0AAE1F3K5</accession>
<evidence type="ECO:0000313" key="3">
    <source>
        <dbReference type="Proteomes" id="UP001286313"/>
    </source>
</evidence>
<feature type="compositionally biased region" description="Polar residues" evidence="1">
    <location>
        <begin position="996"/>
        <end position="1019"/>
    </location>
</feature>
<gene>
    <name evidence="2" type="ORF">Pcinc_027853</name>
</gene>
<feature type="compositionally biased region" description="Low complexity" evidence="1">
    <location>
        <begin position="129"/>
        <end position="139"/>
    </location>
</feature>
<evidence type="ECO:0000256" key="1">
    <source>
        <dbReference type="SAM" id="MobiDB-lite"/>
    </source>
</evidence>
<feature type="compositionally biased region" description="Polar residues" evidence="1">
    <location>
        <begin position="572"/>
        <end position="582"/>
    </location>
</feature>
<feature type="compositionally biased region" description="Basic and acidic residues" evidence="1">
    <location>
        <begin position="984"/>
        <end position="994"/>
    </location>
</feature>
<dbReference type="AlphaFoldDB" id="A0AAE1F3K5"/>
<feature type="compositionally biased region" description="Low complexity" evidence="1">
    <location>
        <begin position="761"/>
        <end position="775"/>
    </location>
</feature>
<feature type="compositionally biased region" description="Polar residues" evidence="1">
    <location>
        <begin position="524"/>
        <end position="554"/>
    </location>
</feature>
<sequence length="1113" mass="119020">MTSSFTLYVSTHKHAVSQCSLSPRRHHNNSNITSRLLLSISGSYNSLSVSVSESDSRTLGNKWGGRVDRKVEEEMEEHPASIPSITTTTPPITDSSRAGKTTKITTDSTRADKTTTITTDSSRRGIIHTSPTTTTNTTTAPLRLTSSYSVVNGGAVAKVRDERRLLWDVTHSTTTTPTAPKTLLPSVLSDDVGGGKGLLPLSSLSSSSSSSLVKRTRQTRPFSSTSGPRLQQPSAERHHHVSSSARVKETRQGSVGGGDVSVFVRKYSQVSTPDDTSLDNNRQDDSNDNISLANKTPITGLVTSPFQNTSTTTTTRAKFVPILPPLHHHHHHQTPPTIVRSSGSNKNVGNHNKNLDNSNKNVGNHNKNLAENRNNNVENQHRNLGNRSKNVGNHNSNLGGNKSNNNNNSPRLIARFSTDAFVQRSTPSSQPSLRQVSHHQRASVAEPRKNYSSTQTPYIPLAHRYQSGGRGEGSHSDKFPSLPGPDVRLQSPQVNSSIPPSRKDTKSHRKSSSPALTSISSLPNKSVPTFSNAPGSPSHQNLPNQVNTPNQHSVRTPLLPLSPPVIPKHTDQLSSPPKSSPSFHLPPQQPSVQKNSPSFHIPQQAAIHNNAPSFHLPQQSSHQTSPSFHLPQQSFRETTHTSGKPVIVSSSKVRIFNRQETTTPPAHPFSPGNQDTHTSPLNDTPSPALVLTHPVSPPKDLSDPHTAFSFSGPTNVASSLSTGNISSRSGSPPDSSSSSSLQSSPGSQIGTPDRVHTQPTVLGSSGSKVSVPGPLGKTFTISEPLLRTSPILGPHPVTKSSPITARPLPVIKFLTTGPPLLTSSASGSTPVTTSSLLDLPRNSSPSSIQGFPVKNSPSSFLHSSLPVVSNSPVIGSPTTGTTGVVNKIPADVPSVTKAISSVSANHPYLHPNNNPPIQLNNNPTIQPNNYPSIHPNNNLSIHPNNNPSIQPNNNTSIQPKNNPPIQPNNNPSSLPNHHSTTRKLSFDLSHDPVKHSSVTSHVPDNPTISLSPYTRTDNVGTEKDHQFISSRLHIASPVHPPTYNNYALPDDPTNLNNRPTPLITPFNPYTTLLLPGYGNGANGGGGGGLGGHQGYYNIPLQIPPVINFPLFSG</sequence>
<feature type="compositionally biased region" description="Polar residues" evidence="1">
    <location>
        <begin position="219"/>
        <end position="234"/>
    </location>
</feature>
<name>A0AAE1F3K5_PETCI</name>
<feature type="compositionally biased region" description="Low complexity" evidence="1">
    <location>
        <begin position="81"/>
        <end position="96"/>
    </location>
</feature>
<feature type="compositionally biased region" description="Polar residues" evidence="1">
    <location>
        <begin position="708"/>
        <end position="725"/>
    </location>
</feature>
<evidence type="ECO:0000313" key="2">
    <source>
        <dbReference type="EMBL" id="KAK3866623.1"/>
    </source>
</evidence>
<feature type="compositionally biased region" description="Low complexity" evidence="1">
    <location>
        <begin position="967"/>
        <end position="978"/>
    </location>
</feature>
<reference evidence="2" key="1">
    <citation type="submission" date="2023-10" db="EMBL/GenBank/DDBJ databases">
        <title>Genome assemblies of two species of porcelain crab, Petrolisthes cinctipes and Petrolisthes manimaculis (Anomura: Porcellanidae).</title>
        <authorList>
            <person name="Angst P."/>
        </authorList>
    </citation>
    <scope>NUCLEOTIDE SEQUENCE</scope>
    <source>
        <strain evidence="2">PB745_01</strain>
        <tissue evidence="2">Gill</tissue>
    </source>
</reference>
<feature type="compositionally biased region" description="Low complexity" evidence="1">
    <location>
        <begin position="726"/>
        <end position="747"/>
    </location>
</feature>
<feature type="compositionally biased region" description="Polar residues" evidence="1">
    <location>
        <begin position="671"/>
        <end position="685"/>
    </location>
</feature>
<feature type="compositionally biased region" description="Polar residues" evidence="1">
    <location>
        <begin position="268"/>
        <end position="280"/>
    </location>
</feature>
<feature type="compositionally biased region" description="Polar residues" evidence="1">
    <location>
        <begin position="339"/>
        <end position="349"/>
    </location>
</feature>
<dbReference type="EMBL" id="JAWQEG010003364">
    <property type="protein sequence ID" value="KAK3866623.1"/>
    <property type="molecule type" value="Genomic_DNA"/>
</dbReference>
<feature type="compositionally biased region" description="Low complexity" evidence="1">
    <location>
        <begin position="512"/>
        <end position="523"/>
    </location>
</feature>
<feature type="region of interest" description="Disordered" evidence="1">
    <location>
        <begin position="326"/>
        <end position="597"/>
    </location>
</feature>
<feature type="compositionally biased region" description="Polar residues" evidence="1">
    <location>
        <begin position="490"/>
        <end position="499"/>
    </location>
</feature>
<feature type="compositionally biased region" description="Low complexity" evidence="1">
    <location>
        <begin position="392"/>
        <end position="409"/>
    </location>
</feature>
<proteinExistence type="predicted"/>
<feature type="region of interest" description="Disordered" evidence="1">
    <location>
        <begin position="661"/>
        <end position="775"/>
    </location>
</feature>
<organism evidence="2 3">
    <name type="scientific">Petrolisthes cinctipes</name>
    <name type="common">Flat porcelain crab</name>
    <dbReference type="NCBI Taxonomy" id="88211"/>
    <lineage>
        <taxon>Eukaryota</taxon>
        <taxon>Metazoa</taxon>
        <taxon>Ecdysozoa</taxon>
        <taxon>Arthropoda</taxon>
        <taxon>Crustacea</taxon>
        <taxon>Multicrustacea</taxon>
        <taxon>Malacostraca</taxon>
        <taxon>Eumalacostraca</taxon>
        <taxon>Eucarida</taxon>
        <taxon>Decapoda</taxon>
        <taxon>Pleocyemata</taxon>
        <taxon>Anomura</taxon>
        <taxon>Galatheoidea</taxon>
        <taxon>Porcellanidae</taxon>
        <taxon>Petrolisthes</taxon>
    </lineage>
</organism>
<feature type="compositionally biased region" description="Low complexity" evidence="1">
    <location>
        <begin position="104"/>
        <end position="120"/>
    </location>
</feature>
<feature type="region of interest" description="Disordered" evidence="1">
    <location>
        <begin position="200"/>
        <end position="293"/>
    </location>
</feature>
<feature type="region of interest" description="Disordered" evidence="1">
    <location>
        <begin position="906"/>
        <end position="1019"/>
    </location>
</feature>